<dbReference type="EMBL" id="RXOL01000001">
    <property type="protein sequence ID" value="RVQ69524.1"/>
    <property type="molecule type" value="Genomic_DNA"/>
</dbReference>
<evidence type="ECO:0000313" key="5">
    <source>
        <dbReference type="Proteomes" id="UP000283003"/>
    </source>
</evidence>
<dbReference type="InterPro" id="IPR038670">
    <property type="entry name" value="HslJ-like_sf"/>
</dbReference>
<feature type="domain" description="DUF306" evidence="3">
    <location>
        <begin position="73"/>
        <end position="168"/>
    </location>
</feature>
<dbReference type="Pfam" id="PF03724">
    <property type="entry name" value="META"/>
    <property type="match status" value="1"/>
</dbReference>
<evidence type="ECO:0000256" key="1">
    <source>
        <dbReference type="SAM" id="MobiDB-lite"/>
    </source>
</evidence>
<keyword evidence="5" id="KW-1185">Reference proteome</keyword>
<evidence type="ECO:0000313" key="4">
    <source>
        <dbReference type="EMBL" id="RVQ69524.1"/>
    </source>
</evidence>
<name>A0A437H1K4_9SPHN</name>
<dbReference type="Gene3D" id="2.40.128.270">
    <property type="match status" value="1"/>
</dbReference>
<dbReference type="InterPro" id="IPR005184">
    <property type="entry name" value="DUF306_Meta_HslJ"/>
</dbReference>
<evidence type="ECO:0000256" key="2">
    <source>
        <dbReference type="SAM" id="SignalP"/>
    </source>
</evidence>
<keyword evidence="2" id="KW-0732">Signal</keyword>
<accession>A0A437H1K4</accession>
<protein>
    <submittedName>
        <fullName evidence="4">META domain-containing protein</fullName>
    </submittedName>
</protein>
<organism evidence="4 5">
    <name type="scientific">Croceicoccus ponticola</name>
    <dbReference type="NCBI Taxonomy" id="2217664"/>
    <lineage>
        <taxon>Bacteria</taxon>
        <taxon>Pseudomonadati</taxon>
        <taxon>Pseudomonadota</taxon>
        <taxon>Alphaproteobacteria</taxon>
        <taxon>Sphingomonadales</taxon>
        <taxon>Erythrobacteraceae</taxon>
        <taxon>Croceicoccus</taxon>
    </lineage>
</organism>
<sequence>MFPWSVRPNLLALGACFALAGCDAPPAAKADADPVAASPTPAPAPSASNFPGARTEGTKQLDYGFAPITFDMAMTSWLVVRIDGKPMNEMWDDPVTVQFGTSTLSWNGCNAHRGLYVQRGGTFATGPLTATTTRCAPMPDGVIASVLAGQPMIAQNAEGKIMLATAAHRLTLSQIDGSPRESAAPAIDRAPFRLLTEDGGARPPILSFEKGTFAVWVDCPGAITGKVSVSQGRMKTAHVAMRACDTHRPTATNALKEFFAASPAISRGPDGELLLSDGDTVIGGNQCYTDTKPCAHAVAK</sequence>
<evidence type="ECO:0000259" key="3">
    <source>
        <dbReference type="Pfam" id="PF03724"/>
    </source>
</evidence>
<feature type="chain" id="PRO_5019352760" evidence="2">
    <location>
        <begin position="21"/>
        <end position="300"/>
    </location>
</feature>
<gene>
    <name evidence="4" type="ORF">EKN06_04975</name>
</gene>
<feature type="signal peptide" evidence="2">
    <location>
        <begin position="1"/>
        <end position="20"/>
    </location>
</feature>
<dbReference type="RefSeq" id="WP_127611713.1">
    <property type="nucleotide sequence ID" value="NZ_RXOL01000001.1"/>
</dbReference>
<dbReference type="Proteomes" id="UP000283003">
    <property type="component" value="Unassembled WGS sequence"/>
</dbReference>
<dbReference type="OrthoDB" id="7432890at2"/>
<dbReference type="PROSITE" id="PS51257">
    <property type="entry name" value="PROKAR_LIPOPROTEIN"/>
    <property type="match status" value="1"/>
</dbReference>
<comment type="caution">
    <text evidence="4">The sequence shown here is derived from an EMBL/GenBank/DDBJ whole genome shotgun (WGS) entry which is preliminary data.</text>
</comment>
<feature type="region of interest" description="Disordered" evidence="1">
    <location>
        <begin position="29"/>
        <end position="55"/>
    </location>
</feature>
<reference evidence="4 5" key="1">
    <citation type="submission" date="2018-12" db="EMBL/GenBank/DDBJ databases">
        <title>Croceicoccus ponticola sp. nov., a lipolytic bacterium isolated from seawater.</title>
        <authorList>
            <person name="Yoon J.-H."/>
        </authorList>
    </citation>
    <scope>NUCLEOTIDE SEQUENCE [LARGE SCALE GENOMIC DNA]</scope>
    <source>
        <strain evidence="4 5">GM-16</strain>
    </source>
</reference>
<proteinExistence type="predicted"/>
<dbReference type="AlphaFoldDB" id="A0A437H1K4"/>
<feature type="compositionally biased region" description="Low complexity" evidence="1">
    <location>
        <begin position="29"/>
        <end position="39"/>
    </location>
</feature>